<comment type="subcellular location">
    <subcellularLocation>
        <location evidence="1">Cytoplasm</location>
    </subcellularLocation>
</comment>
<accession>A0A146LJH6</accession>
<dbReference type="PANTHER" id="PTHR15139">
    <property type="entry name" value="TUBULIN FOLDING COFACTOR C"/>
    <property type="match status" value="1"/>
</dbReference>
<evidence type="ECO:0000256" key="6">
    <source>
        <dbReference type="ARBA" id="ARBA00026055"/>
    </source>
</evidence>
<dbReference type="Pfam" id="PF16752">
    <property type="entry name" value="TBCC_N"/>
    <property type="match status" value="1"/>
</dbReference>
<evidence type="ECO:0000256" key="2">
    <source>
        <dbReference type="ARBA" id="ARBA00008848"/>
    </source>
</evidence>
<name>A0A146LJH6_LYGHE</name>
<sequence length="324" mass="37537">MIHIPDTILKRKDQRQEELQKKHDNQPSQAEVFRETFREKEVEIEVLLASVEKTTDKLELADVFDRISKSINQLTKYLASSSIFLIAYDIKISKSSIQTLQDRAVELENKYLPRKRFTFKNRRDLKPASDKKAEIGRSVEVEKIVANPNAFTVSDKTDVTLLIDHEDIKNKDVTLSRLVNCVVFIHGSPNTLHLITLESCRIVSGPVMTSVMVEHSVNGVFAFPCQQLRVHNTKSTDFHIHVTTRAIIEDTTGVRFGPYRYSYDGLDAHYLESGLDRDRNNWDDIDDFNWLVNNKQSPNWTKIPQDDQELFLDELKHKKILIER</sequence>
<dbReference type="EMBL" id="GDHC01010990">
    <property type="protein sequence ID" value="JAQ07639.1"/>
    <property type="molecule type" value="Transcribed_RNA"/>
</dbReference>
<evidence type="ECO:0000256" key="4">
    <source>
        <dbReference type="ARBA" id="ARBA00022990"/>
    </source>
</evidence>
<keyword evidence="3" id="KW-0963">Cytoplasm</keyword>
<dbReference type="GO" id="GO:0005737">
    <property type="term" value="C:cytoplasm"/>
    <property type="evidence" value="ECO:0007669"/>
    <property type="project" value="UniProtKB-SubCell"/>
</dbReference>
<dbReference type="AlphaFoldDB" id="A0A146LJH6"/>
<dbReference type="InterPro" id="IPR016098">
    <property type="entry name" value="CAP/MinC_C"/>
</dbReference>
<evidence type="ECO:0000259" key="7">
    <source>
        <dbReference type="PROSITE" id="PS51329"/>
    </source>
</evidence>
<gene>
    <name evidence="8" type="primary">Tbcc</name>
    <name evidence="8" type="ORF">g.66626</name>
</gene>
<reference evidence="8" key="1">
    <citation type="journal article" date="2016" name="Gigascience">
        <title>De novo construction of an expanded transcriptome assembly for the western tarnished plant bug, Lygus hesperus.</title>
        <authorList>
            <person name="Tassone E.E."/>
            <person name="Geib S.M."/>
            <person name="Hall B."/>
            <person name="Fabrick J.A."/>
            <person name="Brent C.S."/>
            <person name="Hull J.J."/>
        </authorList>
    </citation>
    <scope>NUCLEOTIDE SEQUENCE</scope>
</reference>
<evidence type="ECO:0000313" key="8">
    <source>
        <dbReference type="EMBL" id="JAQ07639.1"/>
    </source>
</evidence>
<dbReference type="GO" id="GO:0007023">
    <property type="term" value="P:post-chaperonin tubulin folding pathway"/>
    <property type="evidence" value="ECO:0007669"/>
    <property type="project" value="InterPro"/>
</dbReference>
<comment type="subunit">
    <text evidence="6">Supercomplex made of cofactors A to E. Cofactors A and D function by capturing and stabilizing tubulin in a quasi-native conformation. Cofactor E binds to the cofactor D-tubulin complex; interaction with cofactor C then causes the release of tubulin polypeptides that are committed to the native state.</text>
</comment>
<dbReference type="Pfam" id="PF07986">
    <property type="entry name" value="TBCC"/>
    <property type="match status" value="1"/>
</dbReference>
<dbReference type="GO" id="GO:0015631">
    <property type="term" value="F:tubulin binding"/>
    <property type="evidence" value="ECO:0007669"/>
    <property type="project" value="InterPro"/>
</dbReference>
<evidence type="ECO:0000256" key="3">
    <source>
        <dbReference type="ARBA" id="ARBA00022490"/>
    </source>
</evidence>
<dbReference type="SMART" id="SM00673">
    <property type="entry name" value="CARP"/>
    <property type="match status" value="2"/>
</dbReference>
<protein>
    <submittedName>
        <fullName evidence="8">Tubulin-specific chaperone C</fullName>
    </submittedName>
</protein>
<evidence type="ECO:0000256" key="1">
    <source>
        <dbReference type="ARBA" id="ARBA00004496"/>
    </source>
</evidence>
<feature type="domain" description="C-CAP/cofactor C-like" evidence="7">
    <location>
        <begin position="127"/>
        <end position="290"/>
    </location>
</feature>
<dbReference type="InterPro" id="IPR038397">
    <property type="entry name" value="TBCC_N_sf"/>
</dbReference>
<dbReference type="InterPro" id="IPR017901">
    <property type="entry name" value="C-CAP_CF_C-like"/>
</dbReference>
<dbReference type="PROSITE" id="PS51329">
    <property type="entry name" value="C_CAP_COFACTOR_C"/>
    <property type="match status" value="1"/>
</dbReference>
<keyword evidence="4" id="KW-0007">Acetylation</keyword>
<proteinExistence type="inferred from homology"/>
<dbReference type="InterPro" id="IPR006599">
    <property type="entry name" value="CARP_motif"/>
</dbReference>
<dbReference type="InterPro" id="IPR012945">
    <property type="entry name" value="Tubulin-bd_cofactor_C_dom"/>
</dbReference>
<dbReference type="Gene3D" id="1.20.58.1250">
    <property type="entry name" value="Tubulin Binding Cofactor C, N-terminal domain"/>
    <property type="match status" value="1"/>
</dbReference>
<dbReference type="GO" id="GO:0007021">
    <property type="term" value="P:tubulin complex assembly"/>
    <property type="evidence" value="ECO:0007669"/>
    <property type="project" value="TreeGrafter"/>
</dbReference>
<organism evidence="8">
    <name type="scientific">Lygus hesperus</name>
    <name type="common">Western plant bug</name>
    <dbReference type="NCBI Taxonomy" id="30085"/>
    <lineage>
        <taxon>Eukaryota</taxon>
        <taxon>Metazoa</taxon>
        <taxon>Ecdysozoa</taxon>
        <taxon>Arthropoda</taxon>
        <taxon>Hexapoda</taxon>
        <taxon>Insecta</taxon>
        <taxon>Pterygota</taxon>
        <taxon>Neoptera</taxon>
        <taxon>Paraneoptera</taxon>
        <taxon>Hemiptera</taxon>
        <taxon>Heteroptera</taxon>
        <taxon>Panheteroptera</taxon>
        <taxon>Cimicomorpha</taxon>
        <taxon>Miridae</taxon>
        <taxon>Mirini</taxon>
        <taxon>Lygus</taxon>
    </lineage>
</organism>
<comment type="similarity">
    <text evidence="2">Belongs to the TBCC family.</text>
</comment>
<dbReference type="InterPro" id="IPR027684">
    <property type="entry name" value="TBCC"/>
</dbReference>
<evidence type="ECO:0000256" key="5">
    <source>
        <dbReference type="ARBA" id="ARBA00023186"/>
    </source>
</evidence>
<dbReference type="InterPro" id="IPR031925">
    <property type="entry name" value="TBCC_N"/>
</dbReference>
<keyword evidence="5" id="KW-0143">Chaperone</keyword>
<dbReference type="Gene3D" id="2.160.20.70">
    <property type="match status" value="1"/>
</dbReference>
<dbReference type="PANTHER" id="PTHR15139:SF0">
    <property type="entry name" value="TUBULIN-SPECIFIC CHAPERONE C"/>
    <property type="match status" value="1"/>
</dbReference>